<evidence type="ECO:0000259" key="1">
    <source>
        <dbReference type="PROSITE" id="PS50004"/>
    </source>
</evidence>
<dbReference type="PANTHER" id="PTHR32246:SF28">
    <property type="entry name" value="C2 DOMAIN-CONTAINING PROTEIN"/>
    <property type="match status" value="1"/>
</dbReference>
<dbReference type="InterPro" id="IPR044750">
    <property type="entry name" value="C2_SRC2/BAP"/>
</dbReference>
<dbReference type="SUPFAM" id="SSF49562">
    <property type="entry name" value="C2 domain (Calcium/lipid-binding domain, CaLB)"/>
    <property type="match status" value="1"/>
</dbReference>
<dbReference type="Proteomes" id="UP000504621">
    <property type="component" value="Unplaced"/>
</dbReference>
<dbReference type="GeneID" id="110413411"/>
<evidence type="ECO:0000313" key="3">
    <source>
        <dbReference type="RefSeq" id="XP_021279859.1"/>
    </source>
</evidence>
<name>A0A6J0ZZV0_9ROSI</name>
<dbReference type="SMART" id="SM00239">
    <property type="entry name" value="C2"/>
    <property type="match status" value="1"/>
</dbReference>
<dbReference type="RefSeq" id="XP_021279859.1">
    <property type="nucleotide sequence ID" value="XM_021424184.1"/>
</dbReference>
<feature type="domain" description="C2" evidence="1">
    <location>
        <begin position="1"/>
        <end position="121"/>
    </location>
</feature>
<organism evidence="2 3">
    <name type="scientific">Herrania umbratica</name>
    <dbReference type="NCBI Taxonomy" id="108875"/>
    <lineage>
        <taxon>Eukaryota</taxon>
        <taxon>Viridiplantae</taxon>
        <taxon>Streptophyta</taxon>
        <taxon>Embryophyta</taxon>
        <taxon>Tracheophyta</taxon>
        <taxon>Spermatophyta</taxon>
        <taxon>Magnoliopsida</taxon>
        <taxon>eudicotyledons</taxon>
        <taxon>Gunneridae</taxon>
        <taxon>Pentapetalae</taxon>
        <taxon>rosids</taxon>
        <taxon>malvids</taxon>
        <taxon>Malvales</taxon>
        <taxon>Malvaceae</taxon>
        <taxon>Byttnerioideae</taxon>
        <taxon>Herrania</taxon>
    </lineage>
</organism>
<sequence>MDWSSLELKVISCTDLKAFNFFQKLSVYSVVSIVNEQAKKKEEQHKRLQRQKTSIDRGGKNPEWNHVFQFDLKSLPSEETDRLFLKFDLRHEGLVGRTIGEARVPLKDLIEEFCGVVRFVSYQVRNSDGKPNGLADRINVVAANESMNELDWKIESRKFVERLEFPKSSQFQVLNAMYKWL</sequence>
<dbReference type="CDD" id="cd04051">
    <property type="entry name" value="C2_SRC2_like"/>
    <property type="match status" value="1"/>
</dbReference>
<dbReference type="OrthoDB" id="1068731at2759"/>
<dbReference type="InterPro" id="IPR035892">
    <property type="entry name" value="C2_domain_sf"/>
</dbReference>
<dbReference type="AlphaFoldDB" id="A0A6J0ZZV0"/>
<evidence type="ECO:0000313" key="2">
    <source>
        <dbReference type="Proteomes" id="UP000504621"/>
    </source>
</evidence>
<reference evidence="3" key="1">
    <citation type="submission" date="2025-08" db="UniProtKB">
        <authorList>
            <consortium name="RefSeq"/>
        </authorList>
    </citation>
    <scope>IDENTIFICATION</scope>
    <source>
        <tissue evidence="3">Leaf</tissue>
    </source>
</reference>
<accession>A0A6J0ZZV0</accession>
<dbReference type="PANTHER" id="PTHR32246">
    <property type="entry name" value="INGRESSION PROTEIN FIC1"/>
    <property type="match status" value="1"/>
</dbReference>
<dbReference type="Gene3D" id="2.60.40.150">
    <property type="entry name" value="C2 domain"/>
    <property type="match status" value="1"/>
</dbReference>
<proteinExistence type="predicted"/>
<gene>
    <name evidence="3" type="primary">LOC110413411</name>
</gene>
<keyword evidence="2" id="KW-1185">Reference proteome</keyword>
<dbReference type="Pfam" id="PF00168">
    <property type="entry name" value="C2"/>
    <property type="match status" value="1"/>
</dbReference>
<dbReference type="GO" id="GO:0006952">
    <property type="term" value="P:defense response"/>
    <property type="evidence" value="ECO:0007669"/>
    <property type="project" value="InterPro"/>
</dbReference>
<dbReference type="InterPro" id="IPR000008">
    <property type="entry name" value="C2_dom"/>
</dbReference>
<dbReference type="PROSITE" id="PS50004">
    <property type="entry name" value="C2"/>
    <property type="match status" value="1"/>
</dbReference>
<protein>
    <submittedName>
        <fullName evidence="3">Uncharacterized protein LOC110413411</fullName>
    </submittedName>
</protein>